<dbReference type="Pfam" id="PF01743">
    <property type="entry name" value="PolyA_pol"/>
    <property type="match status" value="1"/>
</dbReference>
<sequence length="384" mass="44198">MSSLFTAKKLIKDLKRNGHEAFLVGGVVRDFLMKSKFNDIDITTKAKPFEVMKLYKTAPTGLKYGSVTVLYDNEKFEVTTYRLDGPTSDFRHPDSVIYSEDVKDDVLRRDFTINGILMDEFQNIYDYVDGQKDIEAKLIRAIGDPTTRFNEDALRMLRAIYFQSKLGFEIEEQTKEAIKNNTHSITELAMERVHQELIKILKGEYAIKALNSMVELGLDKVLPGLEKGIQYVATLDKMPFVDTFFTLSFALNNGVVPSKWTFSNVHRNKYQKASELANKVHGMPDDKTLYTYGLEISLLANKANFFLGRSKHLEKKIQEVYDNLPVKSELDLALTSHEIMKFLNKKQGVWLGNLRKQMIEDVLLKNVNNTKEDLYKYLQDKKVN</sequence>
<feature type="domain" description="tRNA nucleotidyltransferase/poly(A) polymerase RNA and SrmB- binding" evidence="11">
    <location>
        <begin position="167"/>
        <end position="226"/>
    </location>
</feature>
<evidence type="ECO:0000256" key="7">
    <source>
        <dbReference type="ARBA" id="ARBA00022842"/>
    </source>
</evidence>
<dbReference type="KEGG" id="ahk:NCTC10172_00912"/>
<dbReference type="STRING" id="1408416.GCA_000702765_00350"/>
<dbReference type="GO" id="GO:0004810">
    <property type="term" value="F:CCA tRNA nucleotidyltransferase activity"/>
    <property type="evidence" value="ECO:0007669"/>
    <property type="project" value="UniProtKB-EC"/>
</dbReference>
<evidence type="ECO:0000256" key="3">
    <source>
        <dbReference type="ARBA" id="ARBA00022694"/>
    </source>
</evidence>
<dbReference type="GO" id="GO:0046872">
    <property type="term" value="F:metal ion binding"/>
    <property type="evidence" value="ECO:0007669"/>
    <property type="project" value="UniProtKB-KW"/>
</dbReference>
<comment type="cofactor">
    <cofactor evidence="1">
        <name>Mg(2+)</name>
        <dbReference type="ChEBI" id="CHEBI:18420"/>
    </cofactor>
</comment>
<keyword evidence="3" id="KW-0819">tRNA processing</keyword>
<dbReference type="InterPro" id="IPR050264">
    <property type="entry name" value="Bact_CCA-adding_enz_type3_sf"/>
</dbReference>
<accession>A0A449BK94</accession>
<name>A0A449BK94_9MOLU</name>
<dbReference type="InterPro" id="IPR002646">
    <property type="entry name" value="PolA_pol_head_dom"/>
</dbReference>
<feature type="domain" description="CCA-adding enzyme C-terminal" evidence="12">
    <location>
        <begin position="259"/>
        <end position="376"/>
    </location>
</feature>
<dbReference type="InterPro" id="IPR032810">
    <property type="entry name" value="CCA-adding_enz_C"/>
</dbReference>
<dbReference type="Pfam" id="PF13735">
    <property type="entry name" value="tRNA_NucTran2_2"/>
    <property type="match status" value="1"/>
</dbReference>
<dbReference type="InterPro" id="IPR043519">
    <property type="entry name" value="NT_sf"/>
</dbReference>
<organism evidence="13 14">
    <name type="scientific">Acholeplasma hippikon</name>
    <dbReference type="NCBI Taxonomy" id="264636"/>
    <lineage>
        <taxon>Bacteria</taxon>
        <taxon>Bacillati</taxon>
        <taxon>Mycoplasmatota</taxon>
        <taxon>Mollicutes</taxon>
        <taxon>Acholeplasmatales</taxon>
        <taxon>Acholeplasmataceae</taxon>
        <taxon>Acholeplasma</taxon>
    </lineage>
</organism>
<evidence type="ECO:0000259" key="10">
    <source>
        <dbReference type="Pfam" id="PF01743"/>
    </source>
</evidence>
<keyword evidence="5" id="KW-0479">Metal-binding</keyword>
<comment type="similarity">
    <text evidence="9">Belongs to the tRNA nucleotidyltransferase/poly(A) polymerase family.</text>
</comment>
<keyword evidence="6" id="KW-0547">Nucleotide-binding</keyword>
<dbReference type="EMBL" id="LR215050">
    <property type="protein sequence ID" value="VEU82886.1"/>
    <property type="molecule type" value="Genomic_DNA"/>
</dbReference>
<dbReference type="Pfam" id="PF12627">
    <property type="entry name" value="PolyA_pol_RNAbd"/>
    <property type="match status" value="1"/>
</dbReference>
<evidence type="ECO:0000313" key="13">
    <source>
        <dbReference type="EMBL" id="VEU82886.1"/>
    </source>
</evidence>
<dbReference type="InterPro" id="IPR032828">
    <property type="entry name" value="PolyA_RNA-bd"/>
</dbReference>
<keyword evidence="14" id="KW-1185">Reference proteome</keyword>
<gene>
    <name evidence="13" type="primary">cca</name>
    <name evidence="13" type="ORF">NCTC10172_00912</name>
</gene>
<dbReference type="Gene3D" id="1.10.246.80">
    <property type="match status" value="1"/>
</dbReference>
<keyword evidence="8 9" id="KW-0694">RNA-binding</keyword>
<evidence type="ECO:0000259" key="12">
    <source>
        <dbReference type="Pfam" id="PF13735"/>
    </source>
</evidence>
<evidence type="ECO:0000256" key="2">
    <source>
        <dbReference type="ARBA" id="ARBA00022679"/>
    </source>
</evidence>
<dbReference type="GO" id="GO:0000166">
    <property type="term" value="F:nucleotide binding"/>
    <property type="evidence" value="ECO:0007669"/>
    <property type="project" value="UniProtKB-KW"/>
</dbReference>
<keyword evidence="2 9" id="KW-0808">Transferase</keyword>
<evidence type="ECO:0000256" key="8">
    <source>
        <dbReference type="ARBA" id="ARBA00022884"/>
    </source>
</evidence>
<evidence type="ECO:0000256" key="9">
    <source>
        <dbReference type="RuleBase" id="RU003953"/>
    </source>
</evidence>
<evidence type="ECO:0000256" key="6">
    <source>
        <dbReference type="ARBA" id="ARBA00022741"/>
    </source>
</evidence>
<dbReference type="GO" id="GO:0008033">
    <property type="term" value="P:tRNA processing"/>
    <property type="evidence" value="ECO:0007669"/>
    <property type="project" value="UniProtKB-KW"/>
</dbReference>
<evidence type="ECO:0000256" key="1">
    <source>
        <dbReference type="ARBA" id="ARBA00001946"/>
    </source>
</evidence>
<dbReference type="CDD" id="cd05398">
    <property type="entry name" value="NT_ClassII-CCAase"/>
    <property type="match status" value="1"/>
</dbReference>
<dbReference type="Gene3D" id="3.30.460.10">
    <property type="entry name" value="Beta Polymerase, domain 2"/>
    <property type="match status" value="1"/>
</dbReference>
<dbReference type="GO" id="GO:0000049">
    <property type="term" value="F:tRNA binding"/>
    <property type="evidence" value="ECO:0007669"/>
    <property type="project" value="TreeGrafter"/>
</dbReference>
<protein>
    <submittedName>
        <fullName evidence="13">CCA-adding enzyme</fullName>
        <ecNumber evidence="13">2.7.7.72</ecNumber>
    </submittedName>
</protein>
<dbReference type="PANTHER" id="PTHR46173">
    <property type="entry name" value="CCA TRNA NUCLEOTIDYLTRANSFERASE 1, MITOCHONDRIAL"/>
    <property type="match status" value="1"/>
</dbReference>
<keyword evidence="4 13" id="KW-0548">Nucleotidyltransferase</keyword>
<dbReference type="EC" id="2.7.7.72" evidence="13"/>
<dbReference type="SUPFAM" id="SSF81301">
    <property type="entry name" value="Nucleotidyltransferase"/>
    <property type="match status" value="1"/>
</dbReference>
<proteinExistence type="inferred from homology"/>
<dbReference type="SUPFAM" id="SSF81891">
    <property type="entry name" value="Poly A polymerase C-terminal region-like"/>
    <property type="match status" value="1"/>
</dbReference>
<keyword evidence="7" id="KW-0460">Magnesium</keyword>
<dbReference type="PANTHER" id="PTHR46173:SF1">
    <property type="entry name" value="CCA TRNA NUCLEOTIDYLTRANSFERASE 1, MITOCHONDRIAL"/>
    <property type="match status" value="1"/>
</dbReference>
<evidence type="ECO:0000259" key="11">
    <source>
        <dbReference type="Pfam" id="PF12627"/>
    </source>
</evidence>
<dbReference type="RefSeq" id="WP_035368522.1">
    <property type="nucleotide sequence ID" value="NZ_LR215050.1"/>
</dbReference>
<dbReference type="NCBIfam" id="NF009814">
    <property type="entry name" value="PRK13299.1"/>
    <property type="match status" value="1"/>
</dbReference>
<reference evidence="13 14" key="1">
    <citation type="submission" date="2019-01" db="EMBL/GenBank/DDBJ databases">
        <authorList>
            <consortium name="Pathogen Informatics"/>
        </authorList>
    </citation>
    <scope>NUCLEOTIDE SEQUENCE [LARGE SCALE GENOMIC DNA]</scope>
    <source>
        <strain evidence="13 14">NCTC10172</strain>
    </source>
</reference>
<evidence type="ECO:0000256" key="4">
    <source>
        <dbReference type="ARBA" id="ARBA00022695"/>
    </source>
</evidence>
<feature type="domain" description="Poly A polymerase head" evidence="10">
    <location>
        <begin position="21"/>
        <end position="140"/>
    </location>
</feature>
<evidence type="ECO:0000256" key="5">
    <source>
        <dbReference type="ARBA" id="ARBA00022723"/>
    </source>
</evidence>
<dbReference type="Proteomes" id="UP000290909">
    <property type="component" value="Chromosome"/>
</dbReference>
<dbReference type="Gene3D" id="1.10.3090.10">
    <property type="entry name" value="cca-adding enzyme, domain 2"/>
    <property type="match status" value="1"/>
</dbReference>
<dbReference type="AlphaFoldDB" id="A0A449BK94"/>
<evidence type="ECO:0000313" key="14">
    <source>
        <dbReference type="Proteomes" id="UP000290909"/>
    </source>
</evidence>